<dbReference type="InterPro" id="IPR029056">
    <property type="entry name" value="Ribokinase-like"/>
</dbReference>
<evidence type="ECO:0000313" key="5">
    <source>
        <dbReference type="EMBL" id="PRY50339.1"/>
    </source>
</evidence>
<dbReference type="SUPFAM" id="SSF53613">
    <property type="entry name" value="Ribokinase-like"/>
    <property type="match status" value="1"/>
</dbReference>
<dbReference type="Proteomes" id="UP000238034">
    <property type="component" value="Unassembled WGS sequence"/>
</dbReference>
<reference evidence="5 6" key="1">
    <citation type="submission" date="2018-03" db="EMBL/GenBank/DDBJ databases">
        <title>Genomic Encyclopedia of Type Strains, Phase III (KMG-III): the genomes of soil and plant-associated and newly described type strains.</title>
        <authorList>
            <person name="Whitman W."/>
        </authorList>
    </citation>
    <scope>NUCLEOTIDE SEQUENCE [LARGE SCALE GENOMIC DNA]</scope>
    <source>
        <strain evidence="5 6">CGMCC 1.9313</strain>
    </source>
</reference>
<dbReference type="Gene3D" id="3.40.1190.20">
    <property type="match status" value="1"/>
</dbReference>
<comment type="similarity">
    <text evidence="1">Belongs to the carbohydrate kinase PfkB family.</text>
</comment>
<dbReference type="OrthoDB" id="9779730at2"/>
<dbReference type="GO" id="GO:0016301">
    <property type="term" value="F:kinase activity"/>
    <property type="evidence" value="ECO:0007669"/>
    <property type="project" value="UniProtKB-KW"/>
</dbReference>
<gene>
    <name evidence="5" type="ORF">B0I27_10960</name>
</gene>
<evidence type="ECO:0000256" key="1">
    <source>
        <dbReference type="ARBA" id="ARBA00010688"/>
    </source>
</evidence>
<evidence type="ECO:0000256" key="3">
    <source>
        <dbReference type="ARBA" id="ARBA00022777"/>
    </source>
</evidence>
<dbReference type="Pfam" id="PF00294">
    <property type="entry name" value="PfkB"/>
    <property type="match status" value="1"/>
</dbReference>
<sequence length="288" mass="31325">MIDICCIGHITLDKVVNPSGQVHMPGGTSFYFSHAMANLDVRYSLVTGIAESEMHIVSELRAAGISVSALSSRHTVYFENIYDTNQDNRKQRVLQKADPFDMNSFLDVDAGMYHLGPLLGDDIPLSLIKYLSAKGIVSLDVQGFLRLVQDETVLATDWSEKNEALPFVDILKANDAELAVLTSCDDIWEGAMIIAALGVNEVIVTLGSKGSLIYTGGVFYEIPAYEPNQVVDATGCGDTYMAGYLYKRAKNFDCVESGKFGAAMATLKIESTGPFKGSLEDVLERIAP</sequence>
<comment type="caution">
    <text evidence="5">The sequence shown here is derived from an EMBL/GenBank/DDBJ whole genome shotgun (WGS) entry which is preliminary data.</text>
</comment>
<feature type="domain" description="Carbohydrate kinase PfkB" evidence="4">
    <location>
        <begin position="153"/>
        <end position="274"/>
    </location>
</feature>
<keyword evidence="2" id="KW-0808">Transferase</keyword>
<accession>A0A2T0TXG3</accession>
<proteinExistence type="inferred from homology"/>
<dbReference type="InterPro" id="IPR011611">
    <property type="entry name" value="PfkB_dom"/>
</dbReference>
<name>A0A2T0TXG3_9SPHI</name>
<dbReference type="RefSeq" id="WP_106294365.1">
    <property type="nucleotide sequence ID" value="NZ_PVTH01000009.1"/>
</dbReference>
<dbReference type="EMBL" id="PVTH01000009">
    <property type="protein sequence ID" value="PRY50339.1"/>
    <property type="molecule type" value="Genomic_DNA"/>
</dbReference>
<protein>
    <submittedName>
        <fullName evidence="5">Sugar/nucleoside kinase (Ribokinase family)</fullName>
    </submittedName>
</protein>
<dbReference type="PANTHER" id="PTHR43085">
    <property type="entry name" value="HEXOKINASE FAMILY MEMBER"/>
    <property type="match status" value="1"/>
</dbReference>
<dbReference type="InterPro" id="IPR050306">
    <property type="entry name" value="PfkB_Carbo_kinase"/>
</dbReference>
<evidence type="ECO:0000256" key="2">
    <source>
        <dbReference type="ARBA" id="ARBA00022679"/>
    </source>
</evidence>
<dbReference type="AlphaFoldDB" id="A0A2T0TXG3"/>
<dbReference type="PANTHER" id="PTHR43085:SF57">
    <property type="entry name" value="CARBOHYDRATE KINASE PFKB DOMAIN-CONTAINING PROTEIN"/>
    <property type="match status" value="1"/>
</dbReference>
<keyword evidence="3 5" id="KW-0418">Kinase</keyword>
<organism evidence="5 6">
    <name type="scientific">Arcticibacter pallidicorallinus</name>
    <dbReference type="NCBI Taxonomy" id="1259464"/>
    <lineage>
        <taxon>Bacteria</taxon>
        <taxon>Pseudomonadati</taxon>
        <taxon>Bacteroidota</taxon>
        <taxon>Sphingobacteriia</taxon>
        <taxon>Sphingobacteriales</taxon>
        <taxon>Sphingobacteriaceae</taxon>
        <taxon>Arcticibacter</taxon>
    </lineage>
</organism>
<evidence type="ECO:0000313" key="6">
    <source>
        <dbReference type="Proteomes" id="UP000238034"/>
    </source>
</evidence>
<keyword evidence="6" id="KW-1185">Reference proteome</keyword>
<evidence type="ECO:0000259" key="4">
    <source>
        <dbReference type="Pfam" id="PF00294"/>
    </source>
</evidence>